<evidence type="ECO:0000256" key="7">
    <source>
        <dbReference type="HAMAP-Rule" id="MF_01152"/>
    </source>
</evidence>
<keyword evidence="4 7" id="KW-0863">Zinc-finger</keyword>
<comment type="similarity">
    <text evidence="7">Belongs to the DnaJ family.</text>
</comment>
<evidence type="ECO:0000256" key="5">
    <source>
        <dbReference type="ARBA" id="ARBA00022833"/>
    </source>
</evidence>
<dbReference type="SMART" id="SM00271">
    <property type="entry name" value="DnaJ"/>
    <property type="match status" value="1"/>
</dbReference>
<feature type="repeat" description="CXXCXGXG motif" evidence="7">
    <location>
        <begin position="180"/>
        <end position="187"/>
    </location>
</feature>
<comment type="function">
    <text evidence="7">Participates actively in the response to hyperosmotic and heat shock by preventing the aggregation of stress-denatured proteins and by disaggregating proteins, also in an autonomous, DnaK-independent fashion. Unfolded proteins bind initially to DnaJ; upon interaction with the DnaJ-bound protein, DnaK hydrolyzes its bound ATP, resulting in the formation of a stable complex. GrpE releases ADP from DnaK; ATP binding to DnaK triggers the release of the substrate protein, thus completing the reaction cycle. Several rounds of ATP-dependent interactions between DnaJ, DnaK and GrpE are required for fully efficient folding. Also involved, together with DnaK and GrpE, in the DNA replication of plasmids through activation of initiation proteins.</text>
</comment>
<feature type="binding site" evidence="7">
    <location>
        <position position="198"/>
    </location>
    <ligand>
        <name>Zn(2+)</name>
        <dbReference type="ChEBI" id="CHEBI:29105"/>
        <label>2</label>
    </ligand>
</feature>
<dbReference type="PANTHER" id="PTHR43096">
    <property type="entry name" value="DNAJ HOMOLOG 1, MITOCHONDRIAL-RELATED"/>
    <property type="match status" value="1"/>
</dbReference>
<dbReference type="Gene3D" id="2.60.260.20">
    <property type="entry name" value="Urease metallochaperone UreE, N-terminal domain"/>
    <property type="match status" value="2"/>
</dbReference>
<dbReference type="Pfam" id="PF00684">
    <property type="entry name" value="DnaJ_CXXCXGXG"/>
    <property type="match status" value="1"/>
</dbReference>
<evidence type="ECO:0000256" key="6">
    <source>
        <dbReference type="ARBA" id="ARBA00023016"/>
    </source>
</evidence>
<feature type="binding site" evidence="7">
    <location>
        <position position="218"/>
    </location>
    <ligand>
        <name>Zn(2+)</name>
        <dbReference type="ChEBI" id="CHEBI:29105"/>
        <label>2</label>
    </ligand>
</feature>
<evidence type="ECO:0000256" key="1">
    <source>
        <dbReference type="ARBA" id="ARBA00022705"/>
    </source>
</evidence>
<proteinExistence type="inferred from homology"/>
<dbReference type="PANTHER" id="PTHR43096:SF10">
    <property type="entry name" value="CHAPERONE PROTEIN DNAJ A6, CHLOROPLASTIC"/>
    <property type="match status" value="1"/>
</dbReference>
<dbReference type="InterPro" id="IPR002939">
    <property type="entry name" value="DnaJ_C"/>
</dbReference>
<evidence type="ECO:0000256" key="2">
    <source>
        <dbReference type="ARBA" id="ARBA00022723"/>
    </source>
</evidence>
<dbReference type="Gene3D" id="1.10.287.110">
    <property type="entry name" value="DnaJ domain"/>
    <property type="match status" value="1"/>
</dbReference>
<feature type="repeat" description="CXXCXGXG motif" evidence="7">
    <location>
        <begin position="218"/>
        <end position="225"/>
    </location>
</feature>
<feature type="binding site" evidence="7">
    <location>
        <position position="183"/>
    </location>
    <ligand>
        <name>Zn(2+)</name>
        <dbReference type="ChEBI" id="CHEBI:29105"/>
        <label>1</label>
    </ligand>
</feature>
<reference evidence="11 12" key="1">
    <citation type="submission" date="2014-07" db="EMBL/GenBank/DDBJ databases">
        <title>Draft Genome Sequence of Gephyronic Acid Producer, Cystobacter violaceus Strain Cb vi76.</title>
        <authorList>
            <person name="Stevens D.C."/>
            <person name="Young J."/>
            <person name="Carmichael R."/>
            <person name="Tan J."/>
            <person name="Taylor R.E."/>
        </authorList>
    </citation>
    <scope>NUCLEOTIDE SEQUENCE [LARGE SCALE GENOMIC DNA]</scope>
    <source>
        <strain evidence="11 12">Cb vi76</strain>
    </source>
</reference>
<dbReference type="GO" id="GO:0051082">
    <property type="term" value="F:unfolded protein binding"/>
    <property type="evidence" value="ECO:0007669"/>
    <property type="project" value="UniProtKB-UniRule"/>
</dbReference>
<accession>A0A084SIU2</accession>
<dbReference type="HAMAP" id="MF_01152">
    <property type="entry name" value="DnaJ"/>
    <property type="match status" value="1"/>
</dbReference>
<dbReference type="EMBL" id="JPMI01000294">
    <property type="protein sequence ID" value="KFA88377.1"/>
    <property type="molecule type" value="Genomic_DNA"/>
</dbReference>
<dbReference type="CDD" id="cd06257">
    <property type="entry name" value="DnaJ"/>
    <property type="match status" value="1"/>
</dbReference>
<comment type="subcellular location">
    <subcellularLocation>
        <location evidence="7">Cytoplasm</location>
    </subcellularLocation>
</comment>
<feature type="repeat" description="CXXCXGXG motif" evidence="7">
    <location>
        <begin position="195"/>
        <end position="202"/>
    </location>
</feature>
<feature type="domain" description="J" evidence="9">
    <location>
        <begin position="4"/>
        <end position="69"/>
    </location>
</feature>
<dbReference type="Pfam" id="PF01556">
    <property type="entry name" value="DnaJ_C"/>
    <property type="match status" value="1"/>
</dbReference>
<dbReference type="PROSITE" id="PS50076">
    <property type="entry name" value="DNAJ_2"/>
    <property type="match status" value="1"/>
</dbReference>
<name>A0A084SIU2_9BACT</name>
<dbReference type="AlphaFoldDB" id="A0A084SIU2"/>
<dbReference type="InterPro" id="IPR001305">
    <property type="entry name" value="HSP_DnaJ_Cys-rich_dom"/>
</dbReference>
<dbReference type="GO" id="GO:0009408">
    <property type="term" value="P:response to heat"/>
    <property type="evidence" value="ECO:0007669"/>
    <property type="project" value="InterPro"/>
</dbReference>
<feature type="domain" description="CR-type" evidence="10">
    <location>
        <begin position="167"/>
        <end position="243"/>
    </location>
</feature>
<feature type="repeat" description="CXXCXGXG motif" evidence="7">
    <location>
        <begin position="231"/>
        <end position="238"/>
    </location>
</feature>
<gene>
    <name evidence="7" type="primary">dnaJ</name>
    <name evidence="11" type="ORF">Q664_41690</name>
</gene>
<dbReference type="InterPro" id="IPR036869">
    <property type="entry name" value="J_dom_sf"/>
</dbReference>
<evidence type="ECO:0000256" key="3">
    <source>
        <dbReference type="ARBA" id="ARBA00022737"/>
    </source>
</evidence>
<evidence type="ECO:0000256" key="8">
    <source>
        <dbReference type="PROSITE-ProRule" id="PRU00546"/>
    </source>
</evidence>
<keyword evidence="1 7" id="KW-0235">DNA replication</keyword>
<evidence type="ECO:0000259" key="10">
    <source>
        <dbReference type="PROSITE" id="PS51188"/>
    </source>
</evidence>
<dbReference type="SUPFAM" id="SSF49493">
    <property type="entry name" value="HSP40/DnaJ peptide-binding domain"/>
    <property type="match status" value="2"/>
</dbReference>
<evidence type="ECO:0000313" key="11">
    <source>
        <dbReference type="EMBL" id="KFA88377.1"/>
    </source>
</evidence>
<dbReference type="InterPro" id="IPR018253">
    <property type="entry name" value="DnaJ_domain_CS"/>
</dbReference>
<dbReference type="RefSeq" id="WP_043408958.1">
    <property type="nucleotide sequence ID" value="NZ_JPMI01000294.1"/>
</dbReference>
<dbReference type="PROSITE" id="PS00636">
    <property type="entry name" value="DNAJ_1"/>
    <property type="match status" value="1"/>
</dbReference>
<dbReference type="SUPFAM" id="SSF46565">
    <property type="entry name" value="Chaperone J-domain"/>
    <property type="match status" value="1"/>
</dbReference>
<feature type="binding site" evidence="7">
    <location>
        <position position="180"/>
    </location>
    <ligand>
        <name>Zn(2+)</name>
        <dbReference type="ChEBI" id="CHEBI:29105"/>
        <label>1</label>
    </ligand>
</feature>
<dbReference type="FunFam" id="2.60.260.20:FF:000005">
    <property type="entry name" value="Chaperone protein dnaJ 1, mitochondrial"/>
    <property type="match status" value="1"/>
</dbReference>
<dbReference type="GO" id="GO:0006260">
    <property type="term" value="P:DNA replication"/>
    <property type="evidence" value="ECO:0007669"/>
    <property type="project" value="UniProtKB-KW"/>
</dbReference>
<evidence type="ECO:0000256" key="4">
    <source>
        <dbReference type="ARBA" id="ARBA00022771"/>
    </source>
</evidence>
<dbReference type="InterPro" id="IPR012724">
    <property type="entry name" value="DnaJ"/>
</dbReference>
<dbReference type="SUPFAM" id="SSF57938">
    <property type="entry name" value="DnaJ/Hsp40 cysteine-rich domain"/>
    <property type="match status" value="1"/>
</dbReference>
<comment type="domain">
    <text evidence="7">The J domain is necessary and sufficient to stimulate DnaK ATPase activity. Zinc center 1 plays an important role in the autonomous, DnaK-independent chaperone activity of DnaJ. Zinc center 2 is essential for interaction with DnaK and for DnaJ activity.</text>
</comment>
<comment type="cofactor">
    <cofactor evidence="7">
        <name>Zn(2+)</name>
        <dbReference type="ChEBI" id="CHEBI:29105"/>
    </cofactor>
    <text evidence="7">Binds 2 Zn(2+) ions per monomer.</text>
</comment>
<protein>
    <recommendedName>
        <fullName evidence="7">Chaperone protein DnaJ</fullName>
    </recommendedName>
</protein>
<sequence>MADDYYQILGVSRTASADEIKKAFRKLARKYHPDVNPGDKAAEEKFKQLNAAFEVLSDERKRKLYDEFGDEAAQFGFDEKKATQYRAYKAAQASGGGMPFGGGGGGVDFDLGDILGDIFNRSGGGGGGGVDFGEVFGRAGGGRAAGPTPGEDITATLTLSFNEALTGVERGISLQRPGRCQRCQGSGQVGTPSTCSTCGGTGRVRRSGVLGMNTSGTCPTCRGSGRAAPPCPSCQGSGVVDETARLTVKIPAGVHTGSKVRLAGQGAAGSRGGPPGDLYIETIVSEHPLVRREGDDLYMDLPVTVSEAMLGAEVRVPTFQGEVTVKVPEGSQSGRRMRLRGRGAPSLKGGPAGDLYLTLQVKVPEHPSTEARKAAEALARAYQGDVRGSLQL</sequence>
<keyword evidence="3 7" id="KW-0677">Repeat</keyword>
<dbReference type="GO" id="GO:0031072">
    <property type="term" value="F:heat shock protein binding"/>
    <property type="evidence" value="ECO:0007669"/>
    <property type="project" value="InterPro"/>
</dbReference>
<comment type="subunit">
    <text evidence="7">Homodimer.</text>
</comment>
<keyword evidence="2 7" id="KW-0479">Metal-binding</keyword>
<dbReference type="CDD" id="cd10747">
    <property type="entry name" value="DnaJ_C"/>
    <property type="match status" value="1"/>
</dbReference>
<feature type="zinc finger region" description="CR-type" evidence="8">
    <location>
        <begin position="167"/>
        <end position="243"/>
    </location>
</feature>
<feature type="binding site" evidence="7">
    <location>
        <position position="234"/>
    </location>
    <ligand>
        <name>Zn(2+)</name>
        <dbReference type="ChEBI" id="CHEBI:29105"/>
        <label>1</label>
    </ligand>
</feature>
<dbReference type="PROSITE" id="PS51188">
    <property type="entry name" value="ZF_CR"/>
    <property type="match status" value="1"/>
</dbReference>
<dbReference type="GO" id="GO:0005737">
    <property type="term" value="C:cytoplasm"/>
    <property type="evidence" value="ECO:0007669"/>
    <property type="project" value="UniProtKB-SubCell"/>
</dbReference>
<comment type="caution">
    <text evidence="11">The sequence shown here is derived from an EMBL/GenBank/DDBJ whole genome shotgun (WGS) entry which is preliminary data.</text>
</comment>
<dbReference type="Gene3D" id="2.10.230.10">
    <property type="entry name" value="Heat shock protein DnaJ, cysteine-rich domain"/>
    <property type="match status" value="1"/>
</dbReference>
<dbReference type="GO" id="GO:0005524">
    <property type="term" value="F:ATP binding"/>
    <property type="evidence" value="ECO:0007669"/>
    <property type="project" value="InterPro"/>
</dbReference>
<keyword evidence="5 7" id="KW-0862">Zinc</keyword>
<dbReference type="PRINTS" id="PR00625">
    <property type="entry name" value="JDOMAIN"/>
</dbReference>
<dbReference type="CDD" id="cd10719">
    <property type="entry name" value="DnaJ_zf"/>
    <property type="match status" value="1"/>
</dbReference>
<dbReference type="Pfam" id="PF00226">
    <property type="entry name" value="DnaJ"/>
    <property type="match status" value="1"/>
</dbReference>
<feature type="binding site" evidence="7">
    <location>
        <position position="195"/>
    </location>
    <ligand>
        <name>Zn(2+)</name>
        <dbReference type="ChEBI" id="CHEBI:29105"/>
        <label>2</label>
    </ligand>
</feature>
<keyword evidence="7" id="KW-0963">Cytoplasm</keyword>
<feature type="binding site" evidence="7">
    <location>
        <position position="231"/>
    </location>
    <ligand>
        <name>Zn(2+)</name>
        <dbReference type="ChEBI" id="CHEBI:29105"/>
        <label>1</label>
    </ligand>
</feature>
<dbReference type="Proteomes" id="UP000028547">
    <property type="component" value="Unassembled WGS sequence"/>
</dbReference>
<dbReference type="GO" id="GO:0042026">
    <property type="term" value="P:protein refolding"/>
    <property type="evidence" value="ECO:0007669"/>
    <property type="project" value="TreeGrafter"/>
</dbReference>
<keyword evidence="6 7" id="KW-0346">Stress response</keyword>
<dbReference type="GO" id="GO:0008270">
    <property type="term" value="F:zinc ion binding"/>
    <property type="evidence" value="ECO:0007669"/>
    <property type="project" value="UniProtKB-UniRule"/>
</dbReference>
<keyword evidence="7" id="KW-0143">Chaperone</keyword>
<evidence type="ECO:0000313" key="12">
    <source>
        <dbReference type="Proteomes" id="UP000028547"/>
    </source>
</evidence>
<dbReference type="InterPro" id="IPR001623">
    <property type="entry name" value="DnaJ_domain"/>
</dbReference>
<organism evidence="11 12">
    <name type="scientific">Archangium violaceum Cb vi76</name>
    <dbReference type="NCBI Taxonomy" id="1406225"/>
    <lineage>
        <taxon>Bacteria</taxon>
        <taxon>Pseudomonadati</taxon>
        <taxon>Myxococcota</taxon>
        <taxon>Myxococcia</taxon>
        <taxon>Myxococcales</taxon>
        <taxon>Cystobacterineae</taxon>
        <taxon>Archangiaceae</taxon>
        <taxon>Archangium</taxon>
    </lineage>
</organism>
<dbReference type="InterPro" id="IPR008971">
    <property type="entry name" value="HSP40/DnaJ_pept-bd"/>
</dbReference>
<feature type="binding site" evidence="7">
    <location>
        <position position="221"/>
    </location>
    <ligand>
        <name>Zn(2+)</name>
        <dbReference type="ChEBI" id="CHEBI:29105"/>
        <label>2</label>
    </ligand>
</feature>
<evidence type="ECO:0000259" key="9">
    <source>
        <dbReference type="PROSITE" id="PS50076"/>
    </source>
</evidence>
<dbReference type="InterPro" id="IPR036410">
    <property type="entry name" value="HSP_DnaJ_Cys-rich_dom_sf"/>
</dbReference>